<proteinExistence type="predicted"/>
<gene>
    <name evidence="1" type="ORF">BSTOLATCC_MIC1517</name>
</gene>
<dbReference type="AlphaFoldDB" id="A0AAU9IBB8"/>
<name>A0AAU9IBB8_9CILI</name>
<protein>
    <submittedName>
        <fullName evidence="1">Uncharacterized protein</fullName>
    </submittedName>
</protein>
<sequence>MFGGVIIPQFGLTSKPFILGSHNPNEICNRKFDLVNNKWTVLPSAPIRSFTGCSAVSFKQKILLSALEFLNKARIGSLWSIWQLFRSNPIFVLLVQFEKKET</sequence>
<accession>A0AAU9IBB8</accession>
<keyword evidence="2" id="KW-1185">Reference proteome</keyword>
<dbReference type="Proteomes" id="UP001162131">
    <property type="component" value="Unassembled WGS sequence"/>
</dbReference>
<evidence type="ECO:0000313" key="2">
    <source>
        <dbReference type="Proteomes" id="UP001162131"/>
    </source>
</evidence>
<organism evidence="1 2">
    <name type="scientific">Blepharisma stoltei</name>
    <dbReference type="NCBI Taxonomy" id="1481888"/>
    <lineage>
        <taxon>Eukaryota</taxon>
        <taxon>Sar</taxon>
        <taxon>Alveolata</taxon>
        <taxon>Ciliophora</taxon>
        <taxon>Postciliodesmatophora</taxon>
        <taxon>Heterotrichea</taxon>
        <taxon>Heterotrichida</taxon>
        <taxon>Blepharismidae</taxon>
        <taxon>Blepharisma</taxon>
    </lineage>
</organism>
<comment type="caution">
    <text evidence="1">The sequence shown here is derived from an EMBL/GenBank/DDBJ whole genome shotgun (WGS) entry which is preliminary data.</text>
</comment>
<dbReference type="EMBL" id="CAJZBQ010000002">
    <property type="protein sequence ID" value="CAG9310676.1"/>
    <property type="molecule type" value="Genomic_DNA"/>
</dbReference>
<reference evidence="1" key="1">
    <citation type="submission" date="2021-09" db="EMBL/GenBank/DDBJ databases">
        <authorList>
            <consortium name="AG Swart"/>
            <person name="Singh M."/>
            <person name="Singh A."/>
            <person name="Seah K."/>
            <person name="Emmerich C."/>
        </authorList>
    </citation>
    <scope>NUCLEOTIDE SEQUENCE</scope>
    <source>
        <strain evidence="1">ATCC30299</strain>
    </source>
</reference>
<evidence type="ECO:0000313" key="1">
    <source>
        <dbReference type="EMBL" id="CAG9310676.1"/>
    </source>
</evidence>